<comment type="caution">
    <text evidence="1">The sequence shown here is derived from an EMBL/GenBank/DDBJ whole genome shotgun (WGS) entry which is preliminary data.</text>
</comment>
<organism evidence="1 2">
    <name type="scientific">Sphingobacterium populi</name>
    <dbReference type="NCBI Taxonomy" id="1812824"/>
    <lineage>
        <taxon>Bacteria</taxon>
        <taxon>Pseudomonadati</taxon>
        <taxon>Bacteroidota</taxon>
        <taxon>Sphingobacteriia</taxon>
        <taxon>Sphingobacteriales</taxon>
        <taxon>Sphingobacteriaceae</taxon>
        <taxon>Sphingobacterium</taxon>
    </lineage>
</organism>
<proteinExistence type="predicted"/>
<protein>
    <submittedName>
        <fullName evidence="1">Uncharacterized protein</fullName>
    </submittedName>
</protein>
<dbReference type="EMBL" id="JBHUMB010000007">
    <property type="protein sequence ID" value="MFD2743466.1"/>
    <property type="molecule type" value="Genomic_DNA"/>
</dbReference>
<evidence type="ECO:0000313" key="1">
    <source>
        <dbReference type="EMBL" id="MFD2743466.1"/>
    </source>
</evidence>
<name>A0ABW5UF28_9SPHI</name>
<reference evidence="2" key="1">
    <citation type="journal article" date="2019" name="Int. J. Syst. Evol. Microbiol.">
        <title>The Global Catalogue of Microorganisms (GCM) 10K type strain sequencing project: providing services to taxonomists for standard genome sequencing and annotation.</title>
        <authorList>
            <consortium name="The Broad Institute Genomics Platform"/>
            <consortium name="The Broad Institute Genome Sequencing Center for Infectious Disease"/>
            <person name="Wu L."/>
            <person name="Ma J."/>
        </authorList>
    </citation>
    <scope>NUCLEOTIDE SEQUENCE [LARGE SCALE GENOMIC DNA]</scope>
    <source>
        <strain evidence="2">KCTC 42247</strain>
    </source>
</reference>
<dbReference type="Proteomes" id="UP001597418">
    <property type="component" value="Unassembled WGS sequence"/>
</dbReference>
<evidence type="ECO:0000313" key="2">
    <source>
        <dbReference type="Proteomes" id="UP001597418"/>
    </source>
</evidence>
<sequence length="22" mass="2478">MKFTINAGLFKYGKVFPQSITS</sequence>
<gene>
    <name evidence="1" type="ORF">ACFSQ6_08645</name>
</gene>
<keyword evidence="2" id="KW-1185">Reference proteome</keyword>
<accession>A0ABW5UF28</accession>
<dbReference type="RefSeq" id="WP_156472563.1">
    <property type="nucleotide sequence ID" value="NZ_JBHUMB010000007.1"/>
</dbReference>